<feature type="compositionally biased region" description="Acidic residues" evidence="1">
    <location>
        <begin position="104"/>
        <end position="122"/>
    </location>
</feature>
<feature type="compositionally biased region" description="Basic and acidic residues" evidence="1">
    <location>
        <begin position="80"/>
        <end position="90"/>
    </location>
</feature>
<dbReference type="STRING" id="1182545.A0A072P1B4"/>
<protein>
    <recommendedName>
        <fullName evidence="4">SH3 domain-containing protein</fullName>
    </recommendedName>
</protein>
<evidence type="ECO:0000313" key="2">
    <source>
        <dbReference type="EMBL" id="KEF53068.1"/>
    </source>
</evidence>
<dbReference type="OrthoDB" id="196165at2759"/>
<dbReference type="InterPro" id="IPR036028">
    <property type="entry name" value="SH3-like_dom_sf"/>
</dbReference>
<dbReference type="AlphaFoldDB" id="A0A072P1B4"/>
<feature type="compositionally biased region" description="Basic and acidic residues" evidence="1">
    <location>
        <begin position="12"/>
        <end position="29"/>
    </location>
</feature>
<dbReference type="Gene3D" id="2.30.30.40">
    <property type="entry name" value="SH3 Domains"/>
    <property type="match status" value="1"/>
</dbReference>
<dbReference type="PANTHER" id="PTHR47775">
    <property type="entry name" value="BUD SITE SELECTION PROTEIN 14"/>
    <property type="match status" value="1"/>
</dbReference>
<dbReference type="GeneID" id="25285877"/>
<organism evidence="2 3">
    <name type="scientific">Exophiala aquamarina CBS 119918</name>
    <dbReference type="NCBI Taxonomy" id="1182545"/>
    <lineage>
        <taxon>Eukaryota</taxon>
        <taxon>Fungi</taxon>
        <taxon>Dikarya</taxon>
        <taxon>Ascomycota</taxon>
        <taxon>Pezizomycotina</taxon>
        <taxon>Eurotiomycetes</taxon>
        <taxon>Chaetothyriomycetidae</taxon>
        <taxon>Chaetothyriales</taxon>
        <taxon>Herpotrichiellaceae</taxon>
        <taxon>Exophiala</taxon>
    </lineage>
</organism>
<dbReference type="RefSeq" id="XP_013255658.1">
    <property type="nucleotide sequence ID" value="XM_013400204.1"/>
</dbReference>
<evidence type="ECO:0000256" key="1">
    <source>
        <dbReference type="SAM" id="MobiDB-lite"/>
    </source>
</evidence>
<proteinExistence type="predicted"/>
<dbReference type="PANTHER" id="PTHR47775:SF1">
    <property type="entry name" value="BUD SITE SELECTION PROTEIN 14"/>
    <property type="match status" value="1"/>
</dbReference>
<feature type="compositionally biased region" description="Acidic residues" evidence="1">
    <location>
        <begin position="270"/>
        <end position="293"/>
    </location>
</feature>
<dbReference type="InterPro" id="IPR053039">
    <property type="entry name" value="Polarity_Bud-Selection_Reg"/>
</dbReference>
<comment type="caution">
    <text evidence="2">The sequence shown here is derived from an EMBL/GenBank/DDBJ whole genome shotgun (WGS) entry which is preliminary data.</text>
</comment>
<accession>A0A072P1B4</accession>
<feature type="region of interest" description="Disordered" evidence="1">
    <location>
        <begin position="1"/>
        <end position="143"/>
    </location>
</feature>
<feature type="compositionally biased region" description="Basic and acidic residues" evidence="1">
    <location>
        <begin position="52"/>
        <end position="72"/>
    </location>
</feature>
<dbReference type="GO" id="GO:0015630">
    <property type="term" value="C:microtubule cytoskeleton"/>
    <property type="evidence" value="ECO:0007669"/>
    <property type="project" value="TreeGrafter"/>
</dbReference>
<dbReference type="GO" id="GO:0051286">
    <property type="term" value="C:cell tip"/>
    <property type="evidence" value="ECO:0007669"/>
    <property type="project" value="TreeGrafter"/>
</dbReference>
<evidence type="ECO:0008006" key="4">
    <source>
        <dbReference type="Google" id="ProtNLM"/>
    </source>
</evidence>
<reference evidence="2 3" key="1">
    <citation type="submission" date="2013-03" db="EMBL/GenBank/DDBJ databases">
        <title>The Genome Sequence of Exophiala aquamarina CBS 119918.</title>
        <authorList>
            <consortium name="The Broad Institute Genomics Platform"/>
            <person name="Cuomo C."/>
            <person name="de Hoog S."/>
            <person name="Gorbushina A."/>
            <person name="Walker B."/>
            <person name="Young S.K."/>
            <person name="Zeng Q."/>
            <person name="Gargeya S."/>
            <person name="Fitzgerald M."/>
            <person name="Haas B."/>
            <person name="Abouelleil A."/>
            <person name="Allen A.W."/>
            <person name="Alvarado L."/>
            <person name="Arachchi H.M."/>
            <person name="Berlin A.M."/>
            <person name="Chapman S.B."/>
            <person name="Gainer-Dewar J."/>
            <person name="Goldberg J."/>
            <person name="Griggs A."/>
            <person name="Gujja S."/>
            <person name="Hansen M."/>
            <person name="Howarth C."/>
            <person name="Imamovic A."/>
            <person name="Ireland A."/>
            <person name="Larimer J."/>
            <person name="McCowan C."/>
            <person name="Murphy C."/>
            <person name="Pearson M."/>
            <person name="Poon T.W."/>
            <person name="Priest M."/>
            <person name="Roberts A."/>
            <person name="Saif S."/>
            <person name="Shea T."/>
            <person name="Sisk P."/>
            <person name="Sykes S."/>
            <person name="Wortman J."/>
            <person name="Nusbaum C."/>
            <person name="Birren B."/>
        </authorList>
    </citation>
    <scope>NUCLEOTIDE SEQUENCE [LARGE SCALE GENOMIC DNA]</scope>
    <source>
        <strain evidence="2 3">CBS 119918</strain>
    </source>
</reference>
<dbReference type="Proteomes" id="UP000027920">
    <property type="component" value="Unassembled WGS sequence"/>
</dbReference>
<sequence length="375" mass="41584">MTSLKPQLVRADTLDLQDHDAPSAKDHSRQPTQPSPYGYGPAAPHQAQTLRQAEHDAYQEQHTSPRESEDRANGGYGYNHQDDQNDDRTNDSNGTNGLVYNGQDVDDGDGGDSHDEDMDDDLLDKISSSPSIEDGKYTLPVWPPRADSVNLGAFPASSMDQSCHSSLSSSPFTSHPECFPSRSLHFSQSASHPGECGGYQINGTTRFETRQDEDSSFASSTYSDGGIDTQLGGIPLSESQEFRRYLLPVDDPLLEDVSETQDDEYIYDEEEDWEDDDSSLVDPDLSSDDDPEDFQFSNDDRLIDSGWGGECLREIEDIDFEFVYALHTFVATVEGQANATKGDTMVLLDDSNSYWWLVRVVKDGSIGKSSRPIYI</sequence>
<dbReference type="GO" id="GO:0008104">
    <property type="term" value="P:intracellular protein localization"/>
    <property type="evidence" value="ECO:0007669"/>
    <property type="project" value="TreeGrafter"/>
</dbReference>
<dbReference type="HOGENOM" id="CLU_737765_0_0_1"/>
<feature type="region of interest" description="Disordered" evidence="1">
    <location>
        <begin position="270"/>
        <end position="294"/>
    </location>
</feature>
<dbReference type="SUPFAM" id="SSF50044">
    <property type="entry name" value="SH3-domain"/>
    <property type="match status" value="1"/>
</dbReference>
<evidence type="ECO:0000313" key="3">
    <source>
        <dbReference type="Proteomes" id="UP000027920"/>
    </source>
</evidence>
<keyword evidence="3" id="KW-1185">Reference proteome</keyword>
<dbReference type="EMBL" id="AMGV01000015">
    <property type="protein sequence ID" value="KEF53068.1"/>
    <property type="molecule type" value="Genomic_DNA"/>
</dbReference>
<dbReference type="GO" id="GO:0030950">
    <property type="term" value="P:establishment or maintenance of actin cytoskeleton polarity"/>
    <property type="evidence" value="ECO:0007669"/>
    <property type="project" value="TreeGrafter"/>
</dbReference>
<name>A0A072P1B4_9EURO</name>
<gene>
    <name evidence="2" type="ORF">A1O9_10976</name>
</gene>
<dbReference type="VEuPathDB" id="FungiDB:A1O9_10976"/>